<dbReference type="RefSeq" id="WP_091813645.1">
    <property type="nucleotide sequence ID" value="NZ_FNCQ01000001.1"/>
</dbReference>
<keyword evidence="3" id="KW-1185">Reference proteome</keyword>
<evidence type="ECO:0000313" key="2">
    <source>
        <dbReference type="EMBL" id="SDG16341.1"/>
    </source>
</evidence>
<organism evidence="2 3">
    <name type="scientific">Prevotella communis</name>
    <dbReference type="NCBI Taxonomy" id="2913614"/>
    <lineage>
        <taxon>Bacteria</taxon>
        <taxon>Pseudomonadati</taxon>
        <taxon>Bacteroidota</taxon>
        <taxon>Bacteroidia</taxon>
        <taxon>Bacteroidales</taxon>
        <taxon>Prevotellaceae</taxon>
        <taxon>Prevotella</taxon>
    </lineage>
</organism>
<dbReference type="EMBL" id="FNCQ01000001">
    <property type="protein sequence ID" value="SDG16341.1"/>
    <property type="molecule type" value="Genomic_DNA"/>
</dbReference>
<protein>
    <recommendedName>
        <fullName evidence="4">CarboxypepD_reg-like domain-containing protein</fullName>
    </recommendedName>
</protein>
<reference evidence="3" key="1">
    <citation type="submission" date="2016-10" db="EMBL/GenBank/DDBJ databases">
        <authorList>
            <person name="Varghese N."/>
            <person name="Submissions S."/>
        </authorList>
    </citation>
    <scope>NUCLEOTIDE SEQUENCE [LARGE SCALE GENOMIC DNA]</scope>
    <source>
        <strain evidence="3">BP1-148</strain>
    </source>
</reference>
<dbReference type="STRING" id="645274.SAMN04487901_101153"/>
<sequence length="169" mass="18881">MARLYLCLLLVLCCIDSLAQRRLVVVDMDLLVPVAGANVVSRLGVQTTDSMGVVYVAKDSKTITISHVNYESLILNLNKEEGDTIYMLSKLLNLQEVLVLGKGKLPDYRELNKGFQLDKTEAQLVGADPSKAASFDLGKVLSALIPKKWRPGYKKAQRKKRLKEILEEY</sequence>
<proteinExistence type="predicted"/>
<evidence type="ECO:0000256" key="1">
    <source>
        <dbReference type="SAM" id="SignalP"/>
    </source>
</evidence>
<evidence type="ECO:0008006" key="4">
    <source>
        <dbReference type="Google" id="ProtNLM"/>
    </source>
</evidence>
<feature type="chain" id="PRO_5011495089" description="CarboxypepD_reg-like domain-containing protein" evidence="1">
    <location>
        <begin position="20"/>
        <end position="169"/>
    </location>
</feature>
<dbReference type="AlphaFoldDB" id="A0A1G7S027"/>
<gene>
    <name evidence="2" type="ORF">SAMN04487901_101153</name>
</gene>
<feature type="signal peptide" evidence="1">
    <location>
        <begin position="1"/>
        <end position="19"/>
    </location>
</feature>
<accession>A0A1G7S027</accession>
<evidence type="ECO:0000313" key="3">
    <source>
        <dbReference type="Proteomes" id="UP000198779"/>
    </source>
</evidence>
<keyword evidence="1" id="KW-0732">Signal</keyword>
<dbReference type="Proteomes" id="UP000198779">
    <property type="component" value="Unassembled WGS sequence"/>
</dbReference>
<name>A0A1G7S027_9BACT</name>